<dbReference type="Pfam" id="PF07813">
    <property type="entry name" value="LTXXQ"/>
    <property type="match status" value="1"/>
</dbReference>
<accession>A0A512N6C3</accession>
<organism evidence="2 3">
    <name type="scientific">Reyranella soli</name>
    <dbReference type="NCBI Taxonomy" id="1230389"/>
    <lineage>
        <taxon>Bacteria</taxon>
        <taxon>Pseudomonadati</taxon>
        <taxon>Pseudomonadota</taxon>
        <taxon>Alphaproteobacteria</taxon>
        <taxon>Hyphomicrobiales</taxon>
        <taxon>Reyranellaceae</taxon>
        <taxon>Reyranella</taxon>
    </lineage>
</organism>
<comment type="caution">
    <text evidence="2">The sequence shown here is derived from an EMBL/GenBank/DDBJ whole genome shotgun (WGS) entry which is preliminary data.</text>
</comment>
<dbReference type="Proteomes" id="UP000321058">
    <property type="component" value="Unassembled WGS sequence"/>
</dbReference>
<dbReference type="AlphaFoldDB" id="A0A512N6C3"/>
<keyword evidence="1" id="KW-0732">Signal</keyword>
<protein>
    <recommendedName>
        <fullName evidence="4">LTXXQ motif family protein</fullName>
    </recommendedName>
</protein>
<dbReference type="RefSeq" id="WP_147148188.1">
    <property type="nucleotide sequence ID" value="NZ_BKAJ01000031.1"/>
</dbReference>
<evidence type="ECO:0000313" key="2">
    <source>
        <dbReference type="EMBL" id="GEP54540.1"/>
    </source>
</evidence>
<evidence type="ECO:0008006" key="4">
    <source>
        <dbReference type="Google" id="ProtNLM"/>
    </source>
</evidence>
<sequence length="179" mass="18779">MLKKHMTLFTAAAALVVGAASSLGQTLAPGMPPGLPPGMPPGMPFAAPLPPPMMPPPFLAGGAMPSPQEACLEMSALRAGYFAYLRQRLDLTPAQASLWRDIEAAVGETTAAARTDCAALPGEPDKPGLTQALSLADRHLTARRQGLQRISAPLLKLYEGLSPAQREIIDRAVPPPMIL</sequence>
<dbReference type="GO" id="GO:0042597">
    <property type="term" value="C:periplasmic space"/>
    <property type="evidence" value="ECO:0007669"/>
    <property type="project" value="InterPro"/>
</dbReference>
<gene>
    <name evidence="2" type="ORF">RSO01_17060</name>
</gene>
<dbReference type="EMBL" id="BKAJ01000031">
    <property type="protein sequence ID" value="GEP54540.1"/>
    <property type="molecule type" value="Genomic_DNA"/>
</dbReference>
<evidence type="ECO:0000256" key="1">
    <source>
        <dbReference type="SAM" id="SignalP"/>
    </source>
</evidence>
<reference evidence="2 3" key="1">
    <citation type="submission" date="2019-07" db="EMBL/GenBank/DDBJ databases">
        <title>Whole genome shotgun sequence of Reyranella soli NBRC 108950.</title>
        <authorList>
            <person name="Hosoyama A."/>
            <person name="Uohara A."/>
            <person name="Ohji S."/>
            <person name="Ichikawa N."/>
        </authorList>
    </citation>
    <scope>NUCLEOTIDE SEQUENCE [LARGE SCALE GENOMIC DNA]</scope>
    <source>
        <strain evidence="2 3">NBRC 108950</strain>
    </source>
</reference>
<name>A0A512N6C3_9HYPH</name>
<proteinExistence type="predicted"/>
<evidence type="ECO:0000313" key="3">
    <source>
        <dbReference type="Proteomes" id="UP000321058"/>
    </source>
</evidence>
<feature type="chain" id="PRO_5022172697" description="LTXXQ motif family protein" evidence="1">
    <location>
        <begin position="20"/>
        <end position="179"/>
    </location>
</feature>
<keyword evidence="3" id="KW-1185">Reference proteome</keyword>
<dbReference type="InterPro" id="IPR012899">
    <property type="entry name" value="LTXXQ"/>
</dbReference>
<feature type="signal peptide" evidence="1">
    <location>
        <begin position="1"/>
        <end position="19"/>
    </location>
</feature>